<dbReference type="Pfam" id="PF13446">
    <property type="entry name" value="RPT"/>
    <property type="match status" value="3"/>
</dbReference>
<feature type="compositionally biased region" description="Acidic residues" evidence="12">
    <location>
        <begin position="858"/>
        <end position="869"/>
    </location>
</feature>
<sequence>MLQENEPMEDPPDYSGVDGESKPEQEEIQIPASIQSELTEVPEQSEPSPRPPHQSYNPAHSLFFKTTDRILDDIRNDPYFLKESSKLLNQPSVRYAQKLSSFILGSSSSSKYQLVTLRSSLEYLNMESVKELKKKGTTTATLLRTFHGIIVPKSTAKLVPKDPLYHFTLKIKGPLNESQLKHKFYAFDNTQLAPGDREDLILDEALIRDQVGHYSNQLEEYLAKVITQSLPHIVDSVNLVSERTNTIVRVEVYDPVLTYNELKDFEDVEIQSRVATYLSKITDKFVVDNLRVKVPTTLECLNTLFRVLKGPFDNIDVVYRKTLKPDASPVLRLHLDLDLLITKFFFRKVGEEPNLELEPPHFKDFNDLEHVCSDYYARALQEVLYVSSLFAEDPRSFFKLATVDFDSSLKEIFEAFNENDLQQQLQHWQKWSAFQYNSGFTTLSSCSFYSDSLIIESYNRMVSLDPSRIPAYFDALAFCATSKGGQELQIYATTLRSQGMLGFDEMKACFQRLGFELKTVKDMINLNDDEVILSYKNHVVVSETKSEKAAYRQALEKIAKYRSSDSIRIFLNTEPMFDVSDAYCALETSPAVDDDVLITAYQLKAEDSNFHDATYARALVTIAINRKSMMLMNFIDDNIPDFFGNSEVTLENAFQIVGADEYASDTALIRIFQERVNKETKINFHEIWQALKIIGDSHKSKLIEGFLTSGIVDSALLSVDKAPTGLNNIGNTCYLNSLLQYYFVVKPLRELVLNFDKVLTSEVFETSPQYKIRRIGGRVVGYKETERSYQFMYQLKDLYYRMIHDNQRCVSPTRELAYLAFSPIGDEVEFEYGEEEDEVMEIEKPADGETFTVTNSEDLVDFDEEDEKDADGGSTDIDNEGDIDIPDAHSEHSSDEFDPLEVLASVAEQPKTLPRTNSIAVAKIGHDQIENAFEIGRQQDVTECISNVLSQIESALDPDMLDEDNEQLDFVKKLFYGKTKQTLIPVDVHTKEEKPVGKPRSKIERFLNLIVNIGDHPKDIYDALDTYFTEDLLQLDNEEVKRSLTITELPDILQIQIQRVQFDRVRLIPVKSTEPIPFEEKLYMDRYMDTDDETVIAKRKEVFHWRRRIEELNRRRSALTLTNQHGLTAREALEATKQFLRSDTMNQVGVLVDENTLDVLENQIKKIDEELNGLKLEVQDLQAKISHQFDGFNKIGYSNFAIFIHRGQASYGHYWIYIRDPKTGMYRKYNDEVVSEVTIDEVLNFSDSNTATPYYLAFVKSELIDSIEPLKREIVATLVEEID</sequence>
<keyword evidence="11" id="KW-0175">Coiled coil</keyword>
<feature type="compositionally biased region" description="Basic and acidic residues" evidence="12">
    <location>
        <begin position="886"/>
        <end position="895"/>
    </location>
</feature>
<dbReference type="PROSITE" id="PS00972">
    <property type="entry name" value="USP_1"/>
    <property type="match status" value="1"/>
</dbReference>
<evidence type="ECO:0000256" key="7">
    <source>
        <dbReference type="ARBA" id="ARBA00040966"/>
    </source>
</evidence>
<dbReference type="CDD" id="cd02666">
    <property type="entry name" value="Peptidase_C19J"/>
    <property type="match status" value="1"/>
</dbReference>
<dbReference type="FunFam" id="3.90.70.10:FF:000176">
    <property type="entry name" value="Ubiquitin-specific protease"/>
    <property type="match status" value="1"/>
</dbReference>
<dbReference type="STRING" id="13370.A0A448YIF4"/>
<dbReference type="EMBL" id="CAACVR010000006">
    <property type="protein sequence ID" value="VEU20709.1"/>
    <property type="molecule type" value="Genomic_DNA"/>
</dbReference>
<dbReference type="GO" id="GO:0004843">
    <property type="term" value="F:cysteine-type deubiquitinase activity"/>
    <property type="evidence" value="ECO:0007669"/>
    <property type="project" value="UniProtKB-EC"/>
</dbReference>
<dbReference type="PROSITE" id="PS50235">
    <property type="entry name" value="USP_3"/>
    <property type="match status" value="1"/>
</dbReference>
<dbReference type="Pfam" id="PF00443">
    <property type="entry name" value="UCH"/>
    <property type="match status" value="1"/>
</dbReference>
<dbReference type="InterPro" id="IPR018200">
    <property type="entry name" value="USP_CS"/>
</dbReference>
<dbReference type="InterPro" id="IPR044635">
    <property type="entry name" value="UBP14-like"/>
</dbReference>
<dbReference type="GO" id="GO:0070628">
    <property type="term" value="F:proteasome binding"/>
    <property type="evidence" value="ECO:0007669"/>
    <property type="project" value="TreeGrafter"/>
</dbReference>
<evidence type="ECO:0000313" key="14">
    <source>
        <dbReference type="EMBL" id="VEU20709.1"/>
    </source>
</evidence>
<evidence type="ECO:0000256" key="12">
    <source>
        <dbReference type="SAM" id="MobiDB-lite"/>
    </source>
</evidence>
<dbReference type="InParanoid" id="A0A448YIF4"/>
<keyword evidence="3" id="KW-0645">Protease</keyword>
<dbReference type="GO" id="GO:0061136">
    <property type="term" value="P:regulation of proteasomal protein catabolic process"/>
    <property type="evidence" value="ECO:0007669"/>
    <property type="project" value="TreeGrafter"/>
</dbReference>
<dbReference type="InterPro" id="IPR001394">
    <property type="entry name" value="Peptidase_C19_UCH"/>
</dbReference>
<evidence type="ECO:0000259" key="13">
    <source>
        <dbReference type="PROSITE" id="PS50235"/>
    </source>
</evidence>
<feature type="region of interest" description="Disordered" evidence="12">
    <location>
        <begin position="845"/>
        <end position="895"/>
    </location>
</feature>
<dbReference type="InterPro" id="IPR025305">
    <property type="entry name" value="UCH_repeat_domain"/>
</dbReference>
<comment type="catalytic activity">
    <reaction evidence="1">
        <text>Thiol-dependent hydrolysis of ester, thioester, amide, peptide and isopeptide bonds formed by the C-terminal Gly of ubiquitin (a 76-residue protein attached to proteins as an intracellular targeting signal).</text>
        <dbReference type="EC" id="3.4.19.12"/>
    </reaction>
</comment>
<evidence type="ECO:0000256" key="6">
    <source>
        <dbReference type="ARBA" id="ARBA00022807"/>
    </source>
</evidence>
<evidence type="ECO:0000256" key="9">
    <source>
        <dbReference type="ARBA" id="ARBA00042236"/>
    </source>
</evidence>
<gene>
    <name evidence="14" type="ORF">BRENAR_LOCUS1444</name>
</gene>
<evidence type="ECO:0000256" key="11">
    <source>
        <dbReference type="SAM" id="Coils"/>
    </source>
</evidence>
<reference evidence="14 15" key="1">
    <citation type="submission" date="2018-12" db="EMBL/GenBank/DDBJ databases">
        <authorList>
            <person name="Tiukova I."/>
            <person name="Dainat J."/>
        </authorList>
    </citation>
    <scope>NUCLEOTIDE SEQUENCE [LARGE SCALE GENOMIC DNA]</scope>
</reference>
<dbReference type="Proteomes" id="UP000290900">
    <property type="component" value="Unassembled WGS sequence"/>
</dbReference>
<dbReference type="GO" id="GO:0043161">
    <property type="term" value="P:proteasome-mediated ubiquitin-dependent protein catabolic process"/>
    <property type="evidence" value="ECO:0007669"/>
    <property type="project" value="InterPro"/>
</dbReference>
<keyword evidence="15" id="KW-1185">Reference proteome</keyword>
<organism evidence="14 15">
    <name type="scientific">Brettanomyces naardenensis</name>
    <name type="common">Yeast</name>
    <dbReference type="NCBI Taxonomy" id="13370"/>
    <lineage>
        <taxon>Eukaryota</taxon>
        <taxon>Fungi</taxon>
        <taxon>Dikarya</taxon>
        <taxon>Ascomycota</taxon>
        <taxon>Saccharomycotina</taxon>
        <taxon>Pichiomycetes</taxon>
        <taxon>Pichiales</taxon>
        <taxon>Pichiaceae</taxon>
        <taxon>Brettanomyces</taxon>
    </lineage>
</organism>
<dbReference type="GO" id="GO:0016579">
    <property type="term" value="P:protein deubiquitination"/>
    <property type="evidence" value="ECO:0007669"/>
    <property type="project" value="InterPro"/>
</dbReference>
<keyword evidence="6" id="KW-0788">Thiol protease</keyword>
<feature type="compositionally biased region" description="Acidic residues" evidence="12">
    <location>
        <begin position="1"/>
        <end position="12"/>
    </location>
</feature>
<evidence type="ECO:0000256" key="8">
    <source>
        <dbReference type="ARBA" id="ARBA00041732"/>
    </source>
</evidence>
<keyword evidence="4" id="KW-0833">Ubl conjugation pathway</keyword>
<protein>
    <recommendedName>
        <fullName evidence="7">Ubiquitin carboxyl-terminal hydrolase 2</fullName>
        <ecNumber evidence="2">3.4.19.12</ecNumber>
    </recommendedName>
    <alternativeName>
        <fullName evidence="9">Deubiquitinating enzyme 2</fullName>
    </alternativeName>
    <alternativeName>
        <fullName evidence="8">Ubiquitin thioesterase 2</fullName>
    </alternativeName>
    <alternativeName>
        <fullName evidence="10">Ubiquitin-specific-processing protease 2</fullName>
    </alternativeName>
</protein>
<dbReference type="EC" id="3.4.19.12" evidence="2"/>
<feature type="region of interest" description="Disordered" evidence="12">
    <location>
        <begin position="1"/>
        <end position="59"/>
    </location>
</feature>
<dbReference type="FunCoup" id="A0A448YIF4">
    <property type="interactions" value="76"/>
</dbReference>
<dbReference type="PANTHER" id="PTHR43982">
    <property type="entry name" value="UBIQUITIN CARBOXYL-TERMINAL HYDROLASE"/>
    <property type="match status" value="1"/>
</dbReference>
<name>A0A448YIF4_BRENA</name>
<dbReference type="OrthoDB" id="2420415at2759"/>
<dbReference type="SUPFAM" id="SSF54001">
    <property type="entry name" value="Cysteine proteinases"/>
    <property type="match status" value="1"/>
</dbReference>
<evidence type="ECO:0000256" key="5">
    <source>
        <dbReference type="ARBA" id="ARBA00022801"/>
    </source>
</evidence>
<dbReference type="PANTHER" id="PTHR43982:SF6">
    <property type="entry name" value="UBIQUITIN CARBOXYL-TERMINAL HYDROLASE 2-RELATED"/>
    <property type="match status" value="1"/>
</dbReference>
<feature type="domain" description="USP" evidence="13">
    <location>
        <begin position="724"/>
        <end position="1261"/>
    </location>
</feature>
<proteinExistence type="predicted"/>
<dbReference type="Gene3D" id="3.90.70.10">
    <property type="entry name" value="Cysteine proteinases"/>
    <property type="match status" value="2"/>
</dbReference>
<dbReference type="InterPro" id="IPR028889">
    <property type="entry name" value="USP"/>
</dbReference>
<evidence type="ECO:0000256" key="10">
    <source>
        <dbReference type="ARBA" id="ARBA00042737"/>
    </source>
</evidence>
<evidence type="ECO:0000256" key="3">
    <source>
        <dbReference type="ARBA" id="ARBA00022670"/>
    </source>
</evidence>
<keyword evidence="5" id="KW-0378">Hydrolase</keyword>
<accession>A0A448YIF4</accession>
<evidence type="ECO:0000256" key="4">
    <source>
        <dbReference type="ARBA" id="ARBA00022786"/>
    </source>
</evidence>
<evidence type="ECO:0000256" key="1">
    <source>
        <dbReference type="ARBA" id="ARBA00000707"/>
    </source>
</evidence>
<evidence type="ECO:0000256" key="2">
    <source>
        <dbReference type="ARBA" id="ARBA00012759"/>
    </source>
</evidence>
<feature type="coiled-coil region" evidence="11">
    <location>
        <begin position="1150"/>
        <end position="1184"/>
    </location>
</feature>
<evidence type="ECO:0000313" key="15">
    <source>
        <dbReference type="Proteomes" id="UP000290900"/>
    </source>
</evidence>
<dbReference type="InterPro" id="IPR038765">
    <property type="entry name" value="Papain-like_cys_pep_sf"/>
</dbReference>